<accession>A0A6B0U485</accession>
<feature type="signal peptide" evidence="1">
    <location>
        <begin position="1"/>
        <end position="27"/>
    </location>
</feature>
<organism evidence="2">
    <name type="scientific">Ixodes ricinus</name>
    <name type="common">Common tick</name>
    <name type="synonym">Acarus ricinus</name>
    <dbReference type="NCBI Taxonomy" id="34613"/>
    <lineage>
        <taxon>Eukaryota</taxon>
        <taxon>Metazoa</taxon>
        <taxon>Ecdysozoa</taxon>
        <taxon>Arthropoda</taxon>
        <taxon>Chelicerata</taxon>
        <taxon>Arachnida</taxon>
        <taxon>Acari</taxon>
        <taxon>Parasitiformes</taxon>
        <taxon>Ixodida</taxon>
        <taxon>Ixodoidea</taxon>
        <taxon>Ixodidae</taxon>
        <taxon>Ixodinae</taxon>
        <taxon>Ixodes</taxon>
    </lineage>
</organism>
<evidence type="ECO:0000256" key="1">
    <source>
        <dbReference type="SAM" id="SignalP"/>
    </source>
</evidence>
<feature type="chain" id="PRO_5025612225" evidence="1">
    <location>
        <begin position="28"/>
        <end position="95"/>
    </location>
</feature>
<reference evidence="2" key="1">
    <citation type="submission" date="2019-12" db="EMBL/GenBank/DDBJ databases">
        <title>An insight into the sialome of adult female Ixodes ricinus ticks feeding for 6 days.</title>
        <authorList>
            <person name="Perner J."/>
            <person name="Ribeiro J.M.C."/>
        </authorList>
    </citation>
    <scope>NUCLEOTIDE SEQUENCE</scope>
    <source>
        <strain evidence="2">Semi-engorged</strain>
        <tissue evidence="2">Salivary glands</tissue>
    </source>
</reference>
<protein>
    <submittedName>
        <fullName evidence="2">Putative secreted protein</fullName>
    </submittedName>
</protein>
<sequence>MMFHIFYSLPFLLFGFSLFDYWQHCFAYLPRFPIIDEVTSYFMPYRSKLQNSNLFHLNNLLFKDVSQLTSETRKRYFNKLSETGSLLEIYSDGTN</sequence>
<dbReference type="EMBL" id="GIFC01005206">
    <property type="protein sequence ID" value="MXU87289.1"/>
    <property type="molecule type" value="Transcribed_RNA"/>
</dbReference>
<evidence type="ECO:0000313" key="2">
    <source>
        <dbReference type="EMBL" id="MXU87289.1"/>
    </source>
</evidence>
<dbReference type="AlphaFoldDB" id="A0A6B0U485"/>
<keyword evidence="1" id="KW-0732">Signal</keyword>
<proteinExistence type="predicted"/>
<name>A0A6B0U485_IXORI</name>